<comment type="subcellular location">
    <subcellularLocation>
        <location evidence="1">Membrane</location>
        <topology evidence="1">Multi-pass membrane protein</topology>
    </subcellularLocation>
</comment>
<dbReference type="InterPro" id="IPR038978">
    <property type="entry name" value="MJ0935"/>
</dbReference>
<dbReference type="AlphaFoldDB" id="A0A6C0UIP9"/>
<evidence type="ECO:0000256" key="1">
    <source>
        <dbReference type="ARBA" id="ARBA00004141"/>
    </source>
</evidence>
<evidence type="ECO:0000256" key="4">
    <source>
        <dbReference type="ARBA" id="ARBA00023136"/>
    </source>
</evidence>
<evidence type="ECO:0000256" key="5">
    <source>
        <dbReference type="SAM" id="Coils"/>
    </source>
</evidence>
<keyword evidence="2 6" id="KW-0812">Transmembrane</keyword>
<feature type="coiled-coil region" evidence="5">
    <location>
        <begin position="73"/>
        <end position="114"/>
    </location>
</feature>
<feature type="transmembrane region" description="Helical" evidence="6">
    <location>
        <begin position="46"/>
        <end position="70"/>
    </location>
</feature>
<evidence type="ECO:0000256" key="2">
    <source>
        <dbReference type="ARBA" id="ARBA00022692"/>
    </source>
</evidence>
<feature type="transmembrane region" description="Helical" evidence="6">
    <location>
        <begin position="164"/>
        <end position="188"/>
    </location>
</feature>
<dbReference type="EMBL" id="CP048739">
    <property type="protein sequence ID" value="QIB74181.1"/>
    <property type="molecule type" value="Genomic_DNA"/>
</dbReference>
<evidence type="ECO:0000256" key="3">
    <source>
        <dbReference type="ARBA" id="ARBA00022989"/>
    </source>
</evidence>
<gene>
    <name evidence="7" type="ORF">G3I44_07655</name>
</gene>
<feature type="transmembrane region" description="Helical" evidence="6">
    <location>
        <begin position="126"/>
        <end position="144"/>
    </location>
</feature>
<reference evidence="7 8" key="1">
    <citation type="submission" date="2020-02" db="EMBL/GenBank/DDBJ databases">
        <title>Whole genome sequence of Halogeometricum borinquense strain wsp4.</title>
        <authorList>
            <person name="Verma D.K."/>
            <person name="Gopal K."/>
            <person name="Prasad E.S."/>
        </authorList>
    </citation>
    <scope>NUCLEOTIDE SEQUENCE [LARGE SCALE GENOMIC DNA]</scope>
    <source>
        <strain evidence="8">wsp4</strain>
    </source>
</reference>
<evidence type="ECO:0000313" key="7">
    <source>
        <dbReference type="EMBL" id="QIB74181.1"/>
    </source>
</evidence>
<keyword evidence="4 6" id="KW-0472">Membrane</keyword>
<evidence type="ECO:0000313" key="8">
    <source>
        <dbReference type="Proteomes" id="UP000465846"/>
    </source>
</evidence>
<proteinExistence type="predicted"/>
<protein>
    <submittedName>
        <fullName evidence="7">DUF106 domain-containing protein</fullName>
    </submittedName>
</protein>
<dbReference type="Proteomes" id="UP000465846">
    <property type="component" value="Chromosome"/>
</dbReference>
<evidence type="ECO:0000256" key="6">
    <source>
        <dbReference type="SAM" id="Phobius"/>
    </source>
</evidence>
<dbReference type="InterPro" id="IPR002809">
    <property type="entry name" value="EMC3/TMCO1"/>
</dbReference>
<dbReference type="GO" id="GO:0016020">
    <property type="term" value="C:membrane"/>
    <property type="evidence" value="ECO:0007669"/>
    <property type="project" value="UniProtKB-SubCell"/>
</dbReference>
<organism evidence="7 8">
    <name type="scientific">Halogeometricum borinquense</name>
    <dbReference type="NCBI Taxonomy" id="60847"/>
    <lineage>
        <taxon>Archaea</taxon>
        <taxon>Methanobacteriati</taxon>
        <taxon>Methanobacteriota</taxon>
        <taxon>Stenosarchaea group</taxon>
        <taxon>Halobacteria</taxon>
        <taxon>Halobacteriales</taxon>
        <taxon>Haloferacaceae</taxon>
        <taxon>Halogeometricum</taxon>
    </lineage>
</organism>
<accession>A0A6C0UIP9</accession>
<dbReference type="Pfam" id="PF01956">
    <property type="entry name" value="EMC3_TMCO1"/>
    <property type="match status" value="1"/>
</dbReference>
<dbReference type="PANTHER" id="PTHR42198:SF1">
    <property type="entry name" value="INTEGRAL MEMBRANE PROTEIN"/>
    <property type="match status" value="1"/>
</dbReference>
<dbReference type="GeneID" id="44079266"/>
<keyword evidence="3 6" id="KW-1133">Transmembrane helix</keyword>
<dbReference type="SMART" id="SM01415">
    <property type="entry name" value="DUF106"/>
    <property type="match status" value="1"/>
</dbReference>
<keyword evidence="5" id="KW-0175">Coiled coil</keyword>
<dbReference type="RefSeq" id="WP_163486128.1">
    <property type="nucleotide sequence ID" value="NZ_CP048739.1"/>
</dbReference>
<dbReference type="PANTHER" id="PTHR42198">
    <property type="entry name" value="INTEGRAL MEMBRANE PROTEIN"/>
    <property type="match status" value="1"/>
</dbReference>
<sequence length="201" mass="22454">MQSTAPEWSSIDKVVALTAFALMTGYAVQPIQTVVTSAVHIVLAPVATWLLFAALLLVLSGVSGLTSTFLRHRLQDTERLKAVQTRLEELQEQMKEAQESADDWQDEQAELLQAWTAMMKMQFRPAVWSMLLTIPVFLWIRWVVHAPALAIAPVTFSLPLVGPVVWTATVVGPLKVWVVWYLGGTLISTQLSKRLYERLVA</sequence>
<name>A0A6C0UIP9_9EURY</name>